<dbReference type="InterPro" id="IPR026183">
    <property type="entry name" value="Taxilin_fam"/>
</dbReference>
<reference evidence="4" key="1">
    <citation type="submission" date="2022-06" db="EMBL/GenBank/DDBJ databases">
        <title>Complete genome sequences of two strains of the flax pathogen Septoria linicola.</title>
        <authorList>
            <person name="Lapalu N."/>
            <person name="Simon A."/>
            <person name="Demenou B."/>
            <person name="Paumier D."/>
            <person name="Guillot M.-P."/>
            <person name="Gout L."/>
            <person name="Valade R."/>
        </authorList>
    </citation>
    <scope>NUCLEOTIDE SEQUENCE</scope>
    <source>
        <strain evidence="4">SE15195</strain>
    </source>
</reference>
<protein>
    <submittedName>
        <fullName evidence="4">Taxilin family</fullName>
    </submittedName>
</protein>
<feature type="compositionally biased region" description="Polar residues" evidence="3">
    <location>
        <begin position="1"/>
        <end position="10"/>
    </location>
</feature>
<dbReference type="EMBL" id="CP099427">
    <property type="protein sequence ID" value="USW57519.1"/>
    <property type="molecule type" value="Genomic_DNA"/>
</dbReference>
<name>A0A9Q9AYK8_9PEZI</name>
<evidence type="ECO:0000256" key="2">
    <source>
        <dbReference type="SAM" id="Coils"/>
    </source>
</evidence>
<feature type="compositionally biased region" description="Low complexity" evidence="3">
    <location>
        <begin position="56"/>
        <end position="78"/>
    </location>
</feature>
<keyword evidence="2" id="KW-0175">Coiled coil</keyword>
<comment type="similarity">
    <text evidence="1">Belongs to the taxilin family.</text>
</comment>
<feature type="compositionally biased region" description="Low complexity" evidence="3">
    <location>
        <begin position="85"/>
        <end position="94"/>
    </location>
</feature>
<sequence>MASNLNTAQILAQKKHKDKYEAARTGARNSKDQPVETYTKGERFIRYQESVMNAVAQQQHQAQPAAQSSHRSSPSISHDYSRDTSASASDASLAAPPPPPATAPMPAAPAPAPAPAKGKNKGKKGSVSSANPSDAHAALLSKISQLESTNAEDAHQNAEIEAEVKKANRDLSQLLNTMEPHHSKMDILQKKYSDLLADMKRTEREHVKAKKRGDQLQKEKEEVSKERTRERGLKEKLEKLSRELTRENKKLKDDYRELKENAANRNEELHRKLENLVNDVDEVVSEKRSPERQTAELEQDKLFREKFTSFLHQYELRELHFQSLLRVKELEVQYQIARHDQLKKAQESELSKSHQLTRQVSTFSQTENELRGQLNVYVEKFKQVEDTLNNSNDLFLTFRKEMEEMSKKTKRLEKENLNLTRKQEATNKNIFQMAEERSQSQQAIDRLTRENEKLKKLCRAMQTGGYGNAQQMAQQGHAGQGADEFDEGLEGETESEYEDDEEYDEDEGEYDDDTEEEPMDEHTRVYGPPPPPPPQTEVIKPNGQIHRVTEAEQRAMGQLGHVAQQAVQVNGNGQRH</sequence>
<feature type="compositionally biased region" description="Basic and acidic residues" evidence="3">
    <location>
        <begin position="29"/>
        <end position="46"/>
    </location>
</feature>
<evidence type="ECO:0000256" key="1">
    <source>
        <dbReference type="ARBA" id="ARBA00009550"/>
    </source>
</evidence>
<dbReference type="OrthoDB" id="425555at2759"/>
<feature type="region of interest" description="Disordered" evidence="3">
    <location>
        <begin position="470"/>
        <end position="543"/>
    </location>
</feature>
<dbReference type="Pfam" id="PF09728">
    <property type="entry name" value="Taxilin"/>
    <property type="match status" value="1"/>
</dbReference>
<feature type="region of interest" description="Disordered" evidence="3">
    <location>
        <begin position="203"/>
        <end position="234"/>
    </location>
</feature>
<dbReference type="PANTHER" id="PTHR16127">
    <property type="entry name" value="TAXILIN"/>
    <property type="match status" value="1"/>
</dbReference>
<proteinExistence type="inferred from homology"/>
<evidence type="ECO:0000313" key="5">
    <source>
        <dbReference type="Proteomes" id="UP001056384"/>
    </source>
</evidence>
<feature type="compositionally biased region" description="Pro residues" evidence="3">
    <location>
        <begin position="95"/>
        <end position="114"/>
    </location>
</feature>
<organism evidence="4 5">
    <name type="scientific">Septoria linicola</name>
    <dbReference type="NCBI Taxonomy" id="215465"/>
    <lineage>
        <taxon>Eukaryota</taxon>
        <taxon>Fungi</taxon>
        <taxon>Dikarya</taxon>
        <taxon>Ascomycota</taxon>
        <taxon>Pezizomycotina</taxon>
        <taxon>Dothideomycetes</taxon>
        <taxon>Dothideomycetidae</taxon>
        <taxon>Mycosphaerellales</taxon>
        <taxon>Mycosphaerellaceae</taxon>
        <taxon>Septoria</taxon>
    </lineage>
</organism>
<keyword evidence="5" id="KW-1185">Reference proteome</keyword>
<feature type="compositionally biased region" description="Polar residues" evidence="3">
    <location>
        <begin position="142"/>
        <end position="151"/>
    </location>
</feature>
<evidence type="ECO:0000313" key="4">
    <source>
        <dbReference type="EMBL" id="USW57519.1"/>
    </source>
</evidence>
<feature type="compositionally biased region" description="Acidic residues" evidence="3">
    <location>
        <begin position="483"/>
        <end position="519"/>
    </location>
</feature>
<feature type="compositionally biased region" description="Low complexity" evidence="3">
    <location>
        <begin position="470"/>
        <end position="482"/>
    </location>
</feature>
<dbReference type="Proteomes" id="UP001056384">
    <property type="component" value="Chromosome 10"/>
</dbReference>
<dbReference type="PANTHER" id="PTHR16127:SF13">
    <property type="entry name" value="GH01188P"/>
    <property type="match status" value="1"/>
</dbReference>
<accession>A0A9Q9AYK8</accession>
<dbReference type="GO" id="GO:0019905">
    <property type="term" value="F:syntaxin binding"/>
    <property type="evidence" value="ECO:0007669"/>
    <property type="project" value="InterPro"/>
</dbReference>
<gene>
    <name evidence="4" type="ORF">Slin15195_G108380</name>
</gene>
<feature type="compositionally biased region" description="Basic and acidic residues" evidence="3">
    <location>
        <begin position="152"/>
        <end position="165"/>
    </location>
</feature>
<dbReference type="AlphaFoldDB" id="A0A9Q9AYK8"/>
<evidence type="ECO:0000256" key="3">
    <source>
        <dbReference type="SAM" id="MobiDB-lite"/>
    </source>
</evidence>
<feature type="region of interest" description="Disordered" evidence="3">
    <location>
        <begin position="1"/>
        <end position="165"/>
    </location>
</feature>
<feature type="coiled-coil region" evidence="2">
    <location>
        <begin position="395"/>
        <end position="464"/>
    </location>
</feature>